<keyword evidence="1" id="KW-1133">Transmembrane helix</keyword>
<reference evidence="2 3" key="1">
    <citation type="submission" date="2017-09" db="EMBL/GenBank/DDBJ databases">
        <authorList>
            <person name="Ehlers B."/>
            <person name="Leendertz F.H."/>
        </authorList>
    </citation>
    <scope>NUCLEOTIDE SEQUENCE [LARGE SCALE GENOMIC DNA]</scope>
    <source>
        <strain evidence="2 3">USBA 140</strain>
    </source>
</reference>
<keyword evidence="1" id="KW-0812">Transmembrane</keyword>
<evidence type="ECO:0000256" key="1">
    <source>
        <dbReference type="SAM" id="Phobius"/>
    </source>
</evidence>
<organism evidence="2 3">
    <name type="scientific">Caenispirillum bisanense</name>
    <dbReference type="NCBI Taxonomy" id="414052"/>
    <lineage>
        <taxon>Bacteria</taxon>
        <taxon>Pseudomonadati</taxon>
        <taxon>Pseudomonadota</taxon>
        <taxon>Alphaproteobacteria</taxon>
        <taxon>Rhodospirillales</taxon>
        <taxon>Novispirillaceae</taxon>
        <taxon>Caenispirillum</taxon>
    </lineage>
</organism>
<name>A0A286G605_9PROT</name>
<dbReference type="AlphaFoldDB" id="A0A286G605"/>
<dbReference type="RefSeq" id="WP_097277609.1">
    <property type="nucleotide sequence ID" value="NZ_OCNJ01000001.1"/>
</dbReference>
<keyword evidence="1" id="KW-0472">Membrane</keyword>
<keyword evidence="3" id="KW-1185">Reference proteome</keyword>
<feature type="transmembrane region" description="Helical" evidence="1">
    <location>
        <begin position="111"/>
        <end position="131"/>
    </location>
</feature>
<dbReference type="Proteomes" id="UP000219621">
    <property type="component" value="Unassembled WGS sequence"/>
</dbReference>
<feature type="transmembrane region" description="Helical" evidence="1">
    <location>
        <begin position="39"/>
        <end position="61"/>
    </location>
</feature>
<gene>
    <name evidence="2" type="ORF">SAMN05421508_101752</name>
</gene>
<feature type="transmembrane region" description="Helical" evidence="1">
    <location>
        <begin position="82"/>
        <end position="105"/>
    </location>
</feature>
<evidence type="ECO:0000313" key="3">
    <source>
        <dbReference type="Proteomes" id="UP000219621"/>
    </source>
</evidence>
<sequence>MFTPQYAGNLVVAVLFFVAIVIIQVVQGAFALPGGVDDLLSILAVVSALGILLFLGAAAVHGTPRLDWSDDSGEHLHPRAKAGLQTMGVLGVGLGALAFYVAIYVFQWPVIIVPMVLLAILALAVIIYLTAGKHVGT</sequence>
<evidence type="ECO:0000313" key="2">
    <source>
        <dbReference type="EMBL" id="SOD90987.1"/>
    </source>
</evidence>
<accession>A0A286G605</accession>
<dbReference type="EMBL" id="OCNJ01000001">
    <property type="protein sequence ID" value="SOD90987.1"/>
    <property type="molecule type" value="Genomic_DNA"/>
</dbReference>
<protein>
    <submittedName>
        <fullName evidence="2">Uncharacterized protein</fullName>
    </submittedName>
</protein>
<proteinExistence type="predicted"/>
<feature type="transmembrane region" description="Helical" evidence="1">
    <location>
        <begin position="7"/>
        <end position="27"/>
    </location>
</feature>